<dbReference type="InterPro" id="IPR012296">
    <property type="entry name" value="Nuclease_put_TT1808"/>
</dbReference>
<evidence type="ECO:0000313" key="2">
    <source>
        <dbReference type="Proteomes" id="UP000702425"/>
    </source>
</evidence>
<name>A0ABX2CZP7_9CYAN</name>
<dbReference type="Proteomes" id="UP000702425">
    <property type="component" value="Unassembled WGS sequence"/>
</dbReference>
<keyword evidence="2" id="KW-1185">Reference proteome</keyword>
<dbReference type="Gene3D" id="3.90.1570.10">
    <property type="entry name" value="tt1808, chain A"/>
    <property type="match status" value="1"/>
</dbReference>
<gene>
    <name evidence="1" type="ORF">E5S67_02799</name>
</gene>
<dbReference type="PANTHER" id="PTHR35400">
    <property type="entry name" value="SLR1083 PROTEIN"/>
    <property type="match status" value="1"/>
</dbReference>
<organism evidence="1 2">
    <name type="scientific">Microcoleus asticus IPMA8</name>
    <dbReference type="NCBI Taxonomy" id="2563858"/>
    <lineage>
        <taxon>Bacteria</taxon>
        <taxon>Bacillati</taxon>
        <taxon>Cyanobacteriota</taxon>
        <taxon>Cyanophyceae</taxon>
        <taxon>Oscillatoriophycideae</taxon>
        <taxon>Oscillatoriales</taxon>
        <taxon>Microcoleaceae</taxon>
        <taxon>Microcoleus</taxon>
        <taxon>Microcoleus asticus</taxon>
    </lineage>
</organism>
<sequence length="79" mass="8918">MTVTDLRLWTVDEYRRMTETGILYRDERVELIDGQIISISATNPRHAATNLCAADYLRNLLAGLALIRIQDPIALSDNS</sequence>
<accession>A0ABX2CZP7</accession>
<comment type="caution">
    <text evidence="1">The sequence shown here is derived from an EMBL/GenBank/DDBJ whole genome shotgun (WGS) entry which is preliminary data.</text>
</comment>
<proteinExistence type="predicted"/>
<evidence type="ECO:0000313" key="1">
    <source>
        <dbReference type="EMBL" id="NQE35070.1"/>
    </source>
</evidence>
<protein>
    <recommendedName>
        <fullName evidence="3">Restriction endonuclease domain-containing protein</fullName>
    </recommendedName>
</protein>
<dbReference type="PANTHER" id="PTHR35400:SF1">
    <property type="entry name" value="SLR1083 PROTEIN"/>
    <property type="match status" value="1"/>
</dbReference>
<evidence type="ECO:0008006" key="3">
    <source>
        <dbReference type="Google" id="ProtNLM"/>
    </source>
</evidence>
<dbReference type="RefSeq" id="WP_246276784.1">
    <property type="nucleotide sequence ID" value="NZ_CAWPPK010000259.1"/>
</dbReference>
<reference evidence="1 2" key="1">
    <citation type="journal article" date="2020" name="Sci. Rep.">
        <title>A novel cyanobacterial geosmin producer, revising GeoA distribution and dispersion patterns in Bacteria.</title>
        <authorList>
            <person name="Churro C."/>
            <person name="Semedo-Aguiar A.P."/>
            <person name="Silva A.D."/>
            <person name="Pereira-Leal J.B."/>
            <person name="Leite R.B."/>
        </authorList>
    </citation>
    <scope>NUCLEOTIDE SEQUENCE [LARGE SCALE GENOMIC DNA]</scope>
    <source>
        <strain evidence="1 2">IPMA8</strain>
    </source>
</reference>
<dbReference type="EMBL" id="SRRZ01000046">
    <property type="protein sequence ID" value="NQE35070.1"/>
    <property type="molecule type" value="Genomic_DNA"/>
</dbReference>